<dbReference type="PANTHER" id="PTHR35526">
    <property type="entry name" value="ANTI-SIGMA-F FACTOR RSBW-RELATED"/>
    <property type="match status" value="1"/>
</dbReference>
<feature type="domain" description="MEDS" evidence="4">
    <location>
        <begin position="20"/>
        <end position="162"/>
    </location>
</feature>
<dbReference type="Gene3D" id="3.30.565.10">
    <property type="entry name" value="Histidine kinase-like ATPase, C-terminal domain"/>
    <property type="match status" value="1"/>
</dbReference>
<dbReference type="InterPro" id="IPR003594">
    <property type="entry name" value="HATPase_dom"/>
</dbReference>
<reference evidence="5 6" key="1">
    <citation type="submission" date="2020-08" db="EMBL/GenBank/DDBJ databases">
        <title>Sequencing the genomes of 1000 actinobacteria strains.</title>
        <authorList>
            <person name="Klenk H.-P."/>
        </authorList>
    </citation>
    <scope>NUCLEOTIDE SEQUENCE [LARGE SCALE GENOMIC DNA]</scope>
    <source>
        <strain evidence="5 6">DSM 44551</strain>
    </source>
</reference>
<keyword evidence="1" id="KW-0723">Serine/threonine-protein kinase</keyword>
<keyword evidence="6" id="KW-1185">Reference proteome</keyword>
<protein>
    <submittedName>
        <fullName evidence="5">Anti-sigma regulatory factor (Ser/Thr protein kinase)</fullName>
    </submittedName>
</protein>
<dbReference type="AlphaFoldDB" id="A0A7W8VFP5"/>
<dbReference type="RefSeq" id="WP_184394860.1">
    <property type="nucleotide sequence ID" value="NZ_BAAAJD010000004.1"/>
</dbReference>
<accession>A0A7W8VFP5</accession>
<dbReference type="PANTHER" id="PTHR35526:SF3">
    <property type="entry name" value="ANTI-SIGMA-F FACTOR RSBW"/>
    <property type="match status" value="1"/>
</dbReference>
<feature type="region of interest" description="Disordered" evidence="2">
    <location>
        <begin position="167"/>
        <end position="190"/>
    </location>
</feature>
<keyword evidence="1" id="KW-0808">Transferase</keyword>
<dbReference type="InterPro" id="IPR025847">
    <property type="entry name" value="MEDS_domain"/>
</dbReference>
<dbReference type="NCBIfam" id="NF041045">
    <property type="entry name" value="RsbA_anti_sig"/>
    <property type="match status" value="1"/>
</dbReference>
<proteinExistence type="predicted"/>
<feature type="domain" description="Histidine kinase/HSP90-like ATPase" evidence="3">
    <location>
        <begin position="202"/>
        <end position="312"/>
    </location>
</feature>
<evidence type="ECO:0000256" key="2">
    <source>
        <dbReference type="SAM" id="MobiDB-lite"/>
    </source>
</evidence>
<dbReference type="InterPro" id="IPR047718">
    <property type="entry name" value="RsbA-like_anti_sig"/>
</dbReference>
<keyword evidence="1" id="KW-0418">Kinase</keyword>
<dbReference type="CDD" id="cd16936">
    <property type="entry name" value="HATPase_RsbW-like"/>
    <property type="match status" value="1"/>
</dbReference>
<dbReference type="Pfam" id="PF14417">
    <property type="entry name" value="MEDS"/>
    <property type="match status" value="1"/>
</dbReference>
<dbReference type="InterPro" id="IPR050267">
    <property type="entry name" value="Anti-sigma-factor_SerPK"/>
</dbReference>
<dbReference type="GO" id="GO:0004674">
    <property type="term" value="F:protein serine/threonine kinase activity"/>
    <property type="evidence" value="ECO:0007669"/>
    <property type="project" value="UniProtKB-KW"/>
</dbReference>
<evidence type="ECO:0000313" key="6">
    <source>
        <dbReference type="Proteomes" id="UP000572635"/>
    </source>
</evidence>
<dbReference type="Proteomes" id="UP000572635">
    <property type="component" value="Unassembled WGS sequence"/>
</dbReference>
<evidence type="ECO:0000259" key="4">
    <source>
        <dbReference type="Pfam" id="PF14417"/>
    </source>
</evidence>
<feature type="compositionally biased region" description="Pro residues" evidence="2">
    <location>
        <begin position="181"/>
        <end position="190"/>
    </location>
</feature>
<gene>
    <name evidence="5" type="ORF">HDA36_004419</name>
</gene>
<dbReference type="Pfam" id="PF13581">
    <property type="entry name" value="HATPase_c_2"/>
    <property type="match status" value="1"/>
</dbReference>
<dbReference type="EMBL" id="JACHDB010000001">
    <property type="protein sequence ID" value="MBB5434335.1"/>
    <property type="molecule type" value="Genomic_DNA"/>
</dbReference>
<organism evidence="5 6">
    <name type="scientific">Nocardiopsis composta</name>
    <dbReference type="NCBI Taxonomy" id="157465"/>
    <lineage>
        <taxon>Bacteria</taxon>
        <taxon>Bacillati</taxon>
        <taxon>Actinomycetota</taxon>
        <taxon>Actinomycetes</taxon>
        <taxon>Streptosporangiales</taxon>
        <taxon>Nocardiopsidaceae</taxon>
        <taxon>Nocardiopsis</taxon>
    </lineage>
</organism>
<comment type="caution">
    <text evidence="5">The sequence shown here is derived from an EMBL/GenBank/DDBJ whole genome shotgun (WGS) entry which is preliminary data.</text>
</comment>
<evidence type="ECO:0000259" key="3">
    <source>
        <dbReference type="Pfam" id="PF13581"/>
    </source>
</evidence>
<dbReference type="SUPFAM" id="SSF55874">
    <property type="entry name" value="ATPase domain of HSP90 chaperone/DNA topoisomerase II/histidine kinase"/>
    <property type="match status" value="1"/>
</dbReference>
<sequence>MTSHVTHATHPGAEASGFEHAGAFAGAPDRLCAALLTEIDAGLVRGAHVTVAVGPLLRERLRAARPEAGRGLHFAEQGAFYDAPGRTVAALHRLAAAHGTAGALFIGEPVLPADRPVELAHWQRLEADLGTALAGHRLRVVCAHRTAELPEAVREAALAAHPCLATPEGPRGNPAHRPLPDLWPPAPPPAESPVLSMDLASDLALVREDAAALADAAGMPDERRPDLVIAVNELAANVLEHGAGKGTVSLWHEDGRMVCEVHDPSPDLDDRSVGLRPADTSADRGYGLWITRQVCDFFEVLPGPEGTRVRLHFRLG</sequence>
<evidence type="ECO:0000313" key="5">
    <source>
        <dbReference type="EMBL" id="MBB5434335.1"/>
    </source>
</evidence>
<name>A0A7W8VFP5_9ACTN</name>
<evidence type="ECO:0000256" key="1">
    <source>
        <dbReference type="ARBA" id="ARBA00022527"/>
    </source>
</evidence>
<dbReference type="InterPro" id="IPR036890">
    <property type="entry name" value="HATPase_C_sf"/>
</dbReference>